<evidence type="ECO:0000256" key="1">
    <source>
        <dbReference type="SAM" id="MobiDB-lite"/>
    </source>
</evidence>
<name>A0A317DN61_9ACTN</name>
<evidence type="ECO:0000313" key="3">
    <source>
        <dbReference type="Proteomes" id="UP000246050"/>
    </source>
</evidence>
<dbReference type="AlphaFoldDB" id="A0A317DN61"/>
<dbReference type="RefSeq" id="WP_109800875.1">
    <property type="nucleotide sequence ID" value="NZ_QGKS01000154.1"/>
</dbReference>
<organism evidence="2 3">
    <name type="scientific">Micromonospora sicca</name>
    <dbReference type="NCBI Taxonomy" id="2202420"/>
    <lineage>
        <taxon>Bacteria</taxon>
        <taxon>Bacillati</taxon>
        <taxon>Actinomycetota</taxon>
        <taxon>Actinomycetes</taxon>
        <taxon>Micromonosporales</taxon>
        <taxon>Micromonosporaceae</taxon>
        <taxon>Micromonospora</taxon>
    </lineage>
</organism>
<gene>
    <name evidence="2" type="ORF">DKT69_07670</name>
</gene>
<dbReference type="OrthoDB" id="2895671at2"/>
<comment type="caution">
    <text evidence="2">The sequence shown here is derived from an EMBL/GenBank/DDBJ whole genome shotgun (WGS) entry which is preliminary data.</text>
</comment>
<accession>A0A317DN61</accession>
<feature type="compositionally biased region" description="Low complexity" evidence="1">
    <location>
        <begin position="36"/>
        <end position="76"/>
    </location>
</feature>
<feature type="region of interest" description="Disordered" evidence="1">
    <location>
        <begin position="1"/>
        <end position="99"/>
    </location>
</feature>
<sequence length="164" mass="15524">MGEQAVTGAGATPAPEKTPDAGGEDAAPATGGGTGPTTAGMTADGAPAAPADVSGAGMSADANPAAPATPATPAGGATAGGGAQQRTADITAGPGGVMTDEAGVVTGELTLRTEYADGQVTLRVQYKDADEWYAVTGGRVALADPAGLDAVHGIAVALLNRPEG</sequence>
<feature type="compositionally biased region" description="Low complexity" evidence="1">
    <location>
        <begin position="20"/>
        <end position="29"/>
    </location>
</feature>
<reference evidence="2 3" key="1">
    <citation type="submission" date="2018-05" db="EMBL/GenBank/DDBJ databases">
        <title>Micromonosporas from Atacama Desert.</title>
        <authorList>
            <person name="Carro L."/>
            <person name="Golinska P."/>
            <person name="Klenk H.-P."/>
            <person name="Goodfellow M."/>
        </authorList>
    </citation>
    <scope>NUCLEOTIDE SEQUENCE [LARGE SCALE GENOMIC DNA]</scope>
    <source>
        <strain evidence="2 3">4G51</strain>
    </source>
</reference>
<dbReference type="Proteomes" id="UP000246050">
    <property type="component" value="Unassembled WGS sequence"/>
</dbReference>
<dbReference type="EMBL" id="QGKS01000154">
    <property type="protein sequence ID" value="PWR16058.1"/>
    <property type="molecule type" value="Genomic_DNA"/>
</dbReference>
<evidence type="ECO:0000313" key="2">
    <source>
        <dbReference type="EMBL" id="PWR16058.1"/>
    </source>
</evidence>
<proteinExistence type="predicted"/>
<protein>
    <submittedName>
        <fullName evidence="2">Uncharacterized protein</fullName>
    </submittedName>
</protein>